<dbReference type="AlphaFoldDB" id="A0A5C5ZAP2"/>
<dbReference type="InterPro" id="IPR045584">
    <property type="entry name" value="Pilin-like"/>
</dbReference>
<dbReference type="PROSITE" id="PS00409">
    <property type="entry name" value="PROKAR_NTER_METHYL"/>
    <property type="match status" value="1"/>
</dbReference>
<evidence type="ECO:0000313" key="2">
    <source>
        <dbReference type="EMBL" id="TWT83881.1"/>
    </source>
</evidence>
<dbReference type="OrthoDB" id="241541at2"/>
<dbReference type="NCBIfam" id="TIGR04294">
    <property type="entry name" value="pre_pil_HX9DG"/>
    <property type="match status" value="1"/>
</dbReference>
<gene>
    <name evidence="2" type="primary">pulG_2</name>
    <name evidence="2" type="ORF">CA13_53540</name>
</gene>
<dbReference type="Gene3D" id="3.30.700.10">
    <property type="entry name" value="Glycoprotein, Type 4 Pilin"/>
    <property type="match status" value="1"/>
</dbReference>
<accession>A0A5C5ZAP2</accession>
<feature type="domain" description="DUF1559" evidence="1">
    <location>
        <begin position="38"/>
        <end position="387"/>
    </location>
</feature>
<dbReference type="InterPro" id="IPR011453">
    <property type="entry name" value="DUF1559"/>
</dbReference>
<keyword evidence="3" id="KW-1185">Reference proteome</keyword>
<protein>
    <submittedName>
        <fullName evidence="2">Type II secretion system protein G</fullName>
    </submittedName>
</protein>
<dbReference type="NCBIfam" id="TIGR02532">
    <property type="entry name" value="IV_pilin_GFxxxE"/>
    <property type="match status" value="1"/>
</dbReference>
<dbReference type="PANTHER" id="PTHR30093">
    <property type="entry name" value="GENERAL SECRETION PATHWAY PROTEIN G"/>
    <property type="match status" value="1"/>
</dbReference>
<evidence type="ECO:0000313" key="3">
    <source>
        <dbReference type="Proteomes" id="UP000315010"/>
    </source>
</evidence>
<evidence type="ECO:0000259" key="1">
    <source>
        <dbReference type="Pfam" id="PF07596"/>
    </source>
</evidence>
<proteinExistence type="predicted"/>
<dbReference type="PANTHER" id="PTHR30093:SF2">
    <property type="entry name" value="TYPE II SECRETION SYSTEM PROTEIN H"/>
    <property type="match status" value="1"/>
</dbReference>
<dbReference type="Pfam" id="PF07596">
    <property type="entry name" value="SBP_bac_10"/>
    <property type="match status" value="1"/>
</dbReference>
<dbReference type="EMBL" id="SJPJ01000001">
    <property type="protein sequence ID" value="TWT83881.1"/>
    <property type="molecule type" value="Genomic_DNA"/>
</dbReference>
<dbReference type="SUPFAM" id="SSF54523">
    <property type="entry name" value="Pili subunits"/>
    <property type="match status" value="1"/>
</dbReference>
<dbReference type="InterPro" id="IPR012902">
    <property type="entry name" value="N_methyl_site"/>
</dbReference>
<dbReference type="Pfam" id="PF07963">
    <property type="entry name" value="N_methyl"/>
    <property type="match status" value="1"/>
</dbReference>
<comment type="caution">
    <text evidence="2">The sequence shown here is derived from an EMBL/GenBank/DDBJ whole genome shotgun (WGS) entry which is preliminary data.</text>
</comment>
<organism evidence="2 3">
    <name type="scientific">Novipirellula herctigrandis</name>
    <dbReference type="NCBI Taxonomy" id="2527986"/>
    <lineage>
        <taxon>Bacteria</taxon>
        <taxon>Pseudomonadati</taxon>
        <taxon>Planctomycetota</taxon>
        <taxon>Planctomycetia</taxon>
        <taxon>Pirellulales</taxon>
        <taxon>Pirellulaceae</taxon>
        <taxon>Novipirellula</taxon>
    </lineage>
</organism>
<name>A0A5C5ZAP2_9BACT</name>
<sequence length="430" mass="45878">MNISWPSPRTARGFTLVELLVVIAIIGVLVGLLLPAVQAAREAARRMSCSNNFKQIGLAVHNYHSAYQQMPTHMSGTDDGRMGAGSATHPRNYYNGQRHSIFVGMLPFFEAQSLWEQISNSLVGRTDGATTGLGSVANPWVPFGPTPDKIQYPPYVTQIPTLRCPSDPGVGLPAFGRTNYAACLGDSPFRGAGGYANNSMNRTAERAQSVQAGQRGAFVPRKKMRFRDILDGLSNTIMSGEIATDLGDKDIRTDPLGNNPNVTLQAELSSGTLLNPPTGSPSECSRNAAIDPVRPQFWIAGAIRPMSNVSALTLRGFRWASGQPQMSTINTMAPPNSATCTTKGNEPGTNWVYNRSGVLPPSSRHQGGCHVLMGDGAVKFITDSIEAGDQTVTPVALRGTGKSAPGSVSPYGLWGALGTRASKETIEEEF</sequence>
<reference evidence="2 3" key="1">
    <citation type="submission" date="2019-02" db="EMBL/GenBank/DDBJ databases">
        <title>Deep-cultivation of Planctomycetes and their phenomic and genomic characterization uncovers novel biology.</title>
        <authorList>
            <person name="Wiegand S."/>
            <person name="Jogler M."/>
            <person name="Boedeker C."/>
            <person name="Pinto D."/>
            <person name="Vollmers J."/>
            <person name="Rivas-Marin E."/>
            <person name="Kohn T."/>
            <person name="Peeters S.H."/>
            <person name="Heuer A."/>
            <person name="Rast P."/>
            <person name="Oberbeckmann S."/>
            <person name="Bunk B."/>
            <person name="Jeske O."/>
            <person name="Meyerdierks A."/>
            <person name="Storesund J.E."/>
            <person name="Kallscheuer N."/>
            <person name="Luecker S."/>
            <person name="Lage O.M."/>
            <person name="Pohl T."/>
            <person name="Merkel B.J."/>
            <person name="Hornburger P."/>
            <person name="Mueller R.-W."/>
            <person name="Bruemmer F."/>
            <person name="Labrenz M."/>
            <person name="Spormann A.M."/>
            <person name="Op Den Camp H."/>
            <person name="Overmann J."/>
            <person name="Amann R."/>
            <person name="Jetten M.S.M."/>
            <person name="Mascher T."/>
            <person name="Medema M.H."/>
            <person name="Devos D.P."/>
            <person name="Kaster A.-K."/>
            <person name="Ovreas L."/>
            <person name="Rohde M."/>
            <person name="Galperin M.Y."/>
            <person name="Jogler C."/>
        </authorList>
    </citation>
    <scope>NUCLEOTIDE SEQUENCE [LARGE SCALE GENOMIC DNA]</scope>
    <source>
        <strain evidence="2 3">CA13</strain>
    </source>
</reference>
<dbReference type="Proteomes" id="UP000315010">
    <property type="component" value="Unassembled WGS sequence"/>
</dbReference>
<dbReference type="InterPro" id="IPR027558">
    <property type="entry name" value="Pre_pil_HX9DG_C"/>
</dbReference>
<dbReference type="RefSeq" id="WP_146401311.1">
    <property type="nucleotide sequence ID" value="NZ_SJPJ01000001.1"/>
</dbReference>